<name>A0A6J6UAW8_9ZZZZ</name>
<feature type="domain" description="MalK-like OB fold" evidence="1">
    <location>
        <begin position="92"/>
        <end position="139"/>
    </location>
</feature>
<dbReference type="InterPro" id="IPR027417">
    <property type="entry name" value="P-loop_NTPase"/>
</dbReference>
<dbReference type="PANTHER" id="PTHR43875:SF1">
    <property type="entry name" value="OSMOPROTECTIVE COMPOUNDS UPTAKE ATP-BINDING PROTEIN GGTA"/>
    <property type="match status" value="1"/>
</dbReference>
<accession>A0A6J6UAW8</accession>
<dbReference type="InterPro" id="IPR008995">
    <property type="entry name" value="Mo/tungstate-bd_C_term_dom"/>
</dbReference>
<dbReference type="GO" id="GO:0016887">
    <property type="term" value="F:ATP hydrolysis activity"/>
    <property type="evidence" value="ECO:0007669"/>
    <property type="project" value="InterPro"/>
</dbReference>
<dbReference type="InterPro" id="IPR012340">
    <property type="entry name" value="NA-bd_OB-fold"/>
</dbReference>
<sequence length="212" mass="22539">MGRAIVREPEVFLMDEPLSNLDAKLRVQTRTQIAALQRRLGTTTVYVTHDQVEAMTMGDRVAVLKDGVLQQVDTPRALYDTPANAFVAAFIGSPSMNIMTARIAEGGVVVNGATIQVERAALAKASGDTVLVGVRPEDFELGDIGIPMTVSLVEELGADTFVYGTAPGIDGTMIDLVARSRGFQAPAVGASVQVNPTKTYVFDTAGEQVRLS</sequence>
<organism evidence="2">
    <name type="scientific">freshwater metagenome</name>
    <dbReference type="NCBI Taxonomy" id="449393"/>
    <lineage>
        <taxon>unclassified sequences</taxon>
        <taxon>metagenomes</taxon>
        <taxon>ecological metagenomes</taxon>
    </lineage>
</organism>
<protein>
    <submittedName>
        <fullName evidence="2">Unannotated protein</fullName>
    </submittedName>
</protein>
<gene>
    <name evidence="2" type="ORF">UFOPK2786_01544</name>
</gene>
<reference evidence="2" key="1">
    <citation type="submission" date="2020-05" db="EMBL/GenBank/DDBJ databases">
        <authorList>
            <person name="Chiriac C."/>
            <person name="Salcher M."/>
            <person name="Ghai R."/>
            <person name="Kavagutti S V."/>
        </authorList>
    </citation>
    <scope>NUCLEOTIDE SEQUENCE</scope>
</reference>
<dbReference type="SUPFAM" id="SSF52540">
    <property type="entry name" value="P-loop containing nucleoside triphosphate hydrolases"/>
    <property type="match status" value="1"/>
</dbReference>
<dbReference type="PANTHER" id="PTHR43875">
    <property type="entry name" value="MALTODEXTRIN IMPORT ATP-BINDING PROTEIN MSMX"/>
    <property type="match status" value="1"/>
</dbReference>
<dbReference type="GO" id="GO:0055052">
    <property type="term" value="C:ATP-binding cassette (ABC) transporter complex, substrate-binding subunit-containing"/>
    <property type="evidence" value="ECO:0007669"/>
    <property type="project" value="TreeGrafter"/>
</dbReference>
<dbReference type="Pfam" id="PF17912">
    <property type="entry name" value="OB_MalK"/>
    <property type="match status" value="1"/>
</dbReference>
<dbReference type="Gene3D" id="2.40.50.140">
    <property type="entry name" value="Nucleic acid-binding proteins"/>
    <property type="match status" value="1"/>
</dbReference>
<dbReference type="AlphaFoldDB" id="A0A6J6UAW8"/>
<dbReference type="SUPFAM" id="SSF50331">
    <property type="entry name" value="MOP-like"/>
    <property type="match status" value="1"/>
</dbReference>
<dbReference type="EMBL" id="CAEZYW010000281">
    <property type="protein sequence ID" value="CAB4755763.1"/>
    <property type="molecule type" value="Genomic_DNA"/>
</dbReference>
<proteinExistence type="predicted"/>
<evidence type="ECO:0000313" key="2">
    <source>
        <dbReference type="EMBL" id="CAB4755763.1"/>
    </source>
</evidence>
<dbReference type="InterPro" id="IPR040582">
    <property type="entry name" value="OB_MalK-like"/>
</dbReference>
<dbReference type="InterPro" id="IPR047641">
    <property type="entry name" value="ABC_transpr_MalK/UgpC-like"/>
</dbReference>
<evidence type="ECO:0000259" key="1">
    <source>
        <dbReference type="Pfam" id="PF17912"/>
    </source>
</evidence>
<dbReference type="Gene3D" id="3.40.50.300">
    <property type="entry name" value="P-loop containing nucleotide triphosphate hydrolases"/>
    <property type="match status" value="1"/>
</dbReference>
<dbReference type="Gene3D" id="2.40.50.100">
    <property type="match status" value="1"/>
</dbReference>